<dbReference type="SUPFAM" id="SSF51905">
    <property type="entry name" value="FAD/NAD(P)-binding domain"/>
    <property type="match status" value="1"/>
</dbReference>
<keyword evidence="3" id="KW-1185">Reference proteome</keyword>
<dbReference type="InParanoid" id="A0A1Z5JX45"/>
<evidence type="ECO:0000313" key="2">
    <source>
        <dbReference type="EMBL" id="GAX18469.1"/>
    </source>
</evidence>
<accession>A0A1Z5JX45</accession>
<sequence length="266" mass="29157">MTNAPERSIIPGEMVVDPWLFSIALAVHAKQNGATIFTQFEMDPAKSAMGEDGFWTIQRKQTDETNTKSMALRGKTVVNATGLWTDLVQADKPCHWTTQPRRGQYRIYSSNTLVTRPIQPVPSPQTKGIFVFSTLYDQLVVGPRALDQPSREDCSVNPSVSAALEQHLLRIVPQVDPLSYRGDYVGIRPGTEHCDYQISVSQKWIACASIRSTGLTASLGIGRYVTQLLEPLVGSSHSPDNSNHAIALSFPVGARLSSTPGWYGAN</sequence>
<gene>
    <name evidence="2" type="ORF">FisN_2Lh123</name>
</gene>
<dbReference type="InterPro" id="IPR006076">
    <property type="entry name" value="FAD-dep_OxRdtase"/>
</dbReference>
<evidence type="ECO:0000259" key="1">
    <source>
        <dbReference type="Pfam" id="PF01266"/>
    </source>
</evidence>
<dbReference type="OrthoDB" id="498204at2759"/>
<evidence type="ECO:0000313" key="3">
    <source>
        <dbReference type="Proteomes" id="UP000198406"/>
    </source>
</evidence>
<dbReference type="AlphaFoldDB" id="A0A1Z5JX45"/>
<dbReference type="Gene3D" id="3.50.50.60">
    <property type="entry name" value="FAD/NAD(P)-binding domain"/>
    <property type="match status" value="1"/>
</dbReference>
<dbReference type="PANTHER" id="PTHR42720:SF1">
    <property type="entry name" value="GLYCEROL 3-PHOSPHATE OXIDASE"/>
    <property type="match status" value="1"/>
</dbReference>
<dbReference type="SUPFAM" id="SSF54373">
    <property type="entry name" value="FAD-linked reductases, C-terminal domain"/>
    <property type="match status" value="1"/>
</dbReference>
<proteinExistence type="predicted"/>
<dbReference type="Pfam" id="PF01266">
    <property type="entry name" value="DAO"/>
    <property type="match status" value="1"/>
</dbReference>
<reference evidence="2 3" key="1">
    <citation type="journal article" date="2015" name="Plant Cell">
        <title>Oil accumulation by the oleaginous diatom Fistulifera solaris as revealed by the genome and transcriptome.</title>
        <authorList>
            <person name="Tanaka T."/>
            <person name="Maeda Y."/>
            <person name="Veluchamy A."/>
            <person name="Tanaka M."/>
            <person name="Abida H."/>
            <person name="Marechal E."/>
            <person name="Bowler C."/>
            <person name="Muto M."/>
            <person name="Sunaga Y."/>
            <person name="Tanaka M."/>
            <person name="Yoshino T."/>
            <person name="Taniguchi T."/>
            <person name="Fukuda Y."/>
            <person name="Nemoto M."/>
            <person name="Matsumoto M."/>
            <person name="Wong P.S."/>
            <person name="Aburatani S."/>
            <person name="Fujibuchi W."/>
        </authorList>
    </citation>
    <scope>NUCLEOTIDE SEQUENCE [LARGE SCALE GENOMIC DNA]</scope>
    <source>
        <strain evidence="2 3">JPCC DA0580</strain>
    </source>
</reference>
<comment type="caution">
    <text evidence="2">The sequence shown here is derived from an EMBL/GenBank/DDBJ whole genome shotgun (WGS) entry which is preliminary data.</text>
</comment>
<dbReference type="Proteomes" id="UP000198406">
    <property type="component" value="Unassembled WGS sequence"/>
</dbReference>
<name>A0A1Z5JX45_FISSO</name>
<dbReference type="InterPro" id="IPR036188">
    <property type="entry name" value="FAD/NAD-bd_sf"/>
</dbReference>
<dbReference type="PANTHER" id="PTHR42720">
    <property type="entry name" value="GLYCEROL-3-PHOSPHATE DEHYDROGENASE"/>
    <property type="match status" value="1"/>
</dbReference>
<dbReference type="Gene3D" id="3.30.9.10">
    <property type="entry name" value="D-Amino Acid Oxidase, subunit A, domain 2"/>
    <property type="match status" value="1"/>
</dbReference>
<dbReference type="EMBL" id="BDSP01000130">
    <property type="protein sequence ID" value="GAX18469.1"/>
    <property type="molecule type" value="Genomic_DNA"/>
</dbReference>
<organism evidence="2 3">
    <name type="scientific">Fistulifera solaris</name>
    <name type="common">Oleaginous diatom</name>
    <dbReference type="NCBI Taxonomy" id="1519565"/>
    <lineage>
        <taxon>Eukaryota</taxon>
        <taxon>Sar</taxon>
        <taxon>Stramenopiles</taxon>
        <taxon>Ochrophyta</taxon>
        <taxon>Bacillariophyta</taxon>
        <taxon>Bacillariophyceae</taxon>
        <taxon>Bacillariophycidae</taxon>
        <taxon>Naviculales</taxon>
        <taxon>Naviculaceae</taxon>
        <taxon>Fistulifera</taxon>
    </lineage>
</organism>
<protein>
    <recommendedName>
        <fullName evidence="1">FAD dependent oxidoreductase domain-containing protein</fullName>
    </recommendedName>
</protein>
<feature type="domain" description="FAD dependent oxidoreductase" evidence="1">
    <location>
        <begin position="10"/>
        <end position="228"/>
    </location>
</feature>
<dbReference type="InterPro" id="IPR052745">
    <property type="entry name" value="G3P_Oxidase/Oxidoreductase"/>
</dbReference>